<dbReference type="PANTHER" id="PTHR11360">
    <property type="entry name" value="MONOCARBOXYLATE TRANSPORTER"/>
    <property type="match status" value="1"/>
</dbReference>
<protein>
    <recommendedName>
        <fullName evidence="5">MFS general substrate transporter</fullName>
    </recommendedName>
</protein>
<dbReference type="InterPro" id="IPR036259">
    <property type="entry name" value="MFS_trans_sf"/>
</dbReference>
<dbReference type="PANTHER" id="PTHR11360:SF287">
    <property type="entry name" value="MFS MONOCARBOXYLATE TRANSPORTER"/>
    <property type="match status" value="1"/>
</dbReference>
<sequence>MVQGSTKSYNLDTGILTGDAQQQHTQNSSSEAPAPELGVSLPSVDTGKEAWLFLTACWGVEADYYSNHDPFAGSGHIAAVGTTTSMRRRQGIMYLGTSFIDVIWRLYPRPARWLTLAGDFLASLAVAMSPFSNSVPQLIRTQGIVFLIGTCVAYCSCILFIDEWAIRRRGMAYGIVWSAAGTATRTCAGILFACSAPLTFFVKPRLPCLANPHQKPINMRFVSSKFLGLHRLVNVVYATEDFFPAIYLPVYACTNFETSSYLAAFTAMLINISATICLVVMGSLGDKLPVTTYMIISAAGITAFVIFCVMYGIVAGSWASICEGRGHANPVMVRGNLRGGKGVRKLVSEPLDGSLIKVMPWQEQVMGGYGSGSGILILYTGLTGLSSGMNFLWKRLDLL</sequence>
<feature type="region of interest" description="Disordered" evidence="1">
    <location>
        <begin position="20"/>
        <end position="39"/>
    </location>
</feature>
<keyword evidence="2" id="KW-0812">Transmembrane</keyword>
<reference evidence="3" key="1">
    <citation type="journal article" date="2020" name="Stud. Mycol.">
        <title>101 Dothideomycetes genomes: a test case for predicting lifestyles and emergence of pathogens.</title>
        <authorList>
            <person name="Haridas S."/>
            <person name="Albert R."/>
            <person name="Binder M."/>
            <person name="Bloem J."/>
            <person name="Labutti K."/>
            <person name="Salamov A."/>
            <person name="Andreopoulos B."/>
            <person name="Baker S."/>
            <person name="Barry K."/>
            <person name="Bills G."/>
            <person name="Bluhm B."/>
            <person name="Cannon C."/>
            <person name="Castanera R."/>
            <person name="Culley D."/>
            <person name="Daum C."/>
            <person name="Ezra D."/>
            <person name="Gonzalez J."/>
            <person name="Henrissat B."/>
            <person name="Kuo A."/>
            <person name="Liang C."/>
            <person name="Lipzen A."/>
            <person name="Lutzoni F."/>
            <person name="Magnuson J."/>
            <person name="Mondo S."/>
            <person name="Nolan M."/>
            <person name="Ohm R."/>
            <person name="Pangilinan J."/>
            <person name="Park H.-J."/>
            <person name="Ramirez L."/>
            <person name="Alfaro M."/>
            <person name="Sun H."/>
            <person name="Tritt A."/>
            <person name="Yoshinaga Y."/>
            <person name="Zwiers L.-H."/>
            <person name="Turgeon B."/>
            <person name="Goodwin S."/>
            <person name="Spatafora J."/>
            <person name="Crous P."/>
            <person name="Grigoriev I."/>
        </authorList>
    </citation>
    <scope>NUCLEOTIDE SEQUENCE</scope>
    <source>
        <strain evidence="3">Tuck. ex Michener</strain>
    </source>
</reference>
<evidence type="ECO:0008006" key="5">
    <source>
        <dbReference type="Google" id="ProtNLM"/>
    </source>
</evidence>
<dbReference type="OrthoDB" id="2213137at2759"/>
<feature type="transmembrane region" description="Helical" evidence="2">
    <location>
        <begin position="293"/>
        <end position="314"/>
    </location>
</feature>
<keyword evidence="2" id="KW-0472">Membrane</keyword>
<feature type="transmembrane region" description="Helical" evidence="2">
    <location>
        <begin position="143"/>
        <end position="161"/>
    </location>
</feature>
<feature type="transmembrane region" description="Helical" evidence="2">
    <location>
        <begin position="261"/>
        <end position="281"/>
    </location>
</feature>
<dbReference type="InterPro" id="IPR050327">
    <property type="entry name" value="Proton-linked_MCT"/>
</dbReference>
<feature type="transmembrane region" description="Helical" evidence="2">
    <location>
        <begin position="369"/>
        <end position="393"/>
    </location>
</feature>
<organism evidence="3 4">
    <name type="scientific">Viridothelium virens</name>
    <name type="common">Speckled blister lichen</name>
    <name type="synonym">Trypethelium virens</name>
    <dbReference type="NCBI Taxonomy" id="1048519"/>
    <lineage>
        <taxon>Eukaryota</taxon>
        <taxon>Fungi</taxon>
        <taxon>Dikarya</taxon>
        <taxon>Ascomycota</taxon>
        <taxon>Pezizomycotina</taxon>
        <taxon>Dothideomycetes</taxon>
        <taxon>Dothideomycetes incertae sedis</taxon>
        <taxon>Trypetheliales</taxon>
        <taxon>Trypetheliaceae</taxon>
        <taxon>Viridothelium</taxon>
    </lineage>
</organism>
<evidence type="ECO:0000256" key="2">
    <source>
        <dbReference type="SAM" id="Phobius"/>
    </source>
</evidence>
<dbReference type="SUPFAM" id="SSF103473">
    <property type="entry name" value="MFS general substrate transporter"/>
    <property type="match status" value="1"/>
</dbReference>
<evidence type="ECO:0000313" key="3">
    <source>
        <dbReference type="EMBL" id="KAF2228895.1"/>
    </source>
</evidence>
<dbReference type="EMBL" id="ML991885">
    <property type="protein sequence ID" value="KAF2228895.1"/>
    <property type="molecule type" value="Genomic_DNA"/>
</dbReference>
<feature type="compositionally biased region" description="Polar residues" evidence="1">
    <location>
        <begin position="20"/>
        <end position="31"/>
    </location>
</feature>
<proteinExistence type="predicted"/>
<keyword evidence="4" id="KW-1185">Reference proteome</keyword>
<gene>
    <name evidence="3" type="ORF">EV356DRAFT_521883</name>
</gene>
<accession>A0A6A6GT40</accession>
<evidence type="ECO:0000256" key="1">
    <source>
        <dbReference type="SAM" id="MobiDB-lite"/>
    </source>
</evidence>
<dbReference type="AlphaFoldDB" id="A0A6A6GT40"/>
<dbReference type="Proteomes" id="UP000800092">
    <property type="component" value="Unassembled WGS sequence"/>
</dbReference>
<evidence type="ECO:0000313" key="4">
    <source>
        <dbReference type="Proteomes" id="UP000800092"/>
    </source>
</evidence>
<feature type="transmembrane region" description="Helical" evidence="2">
    <location>
        <begin position="91"/>
        <end position="107"/>
    </location>
</feature>
<name>A0A6A6GT40_VIRVR</name>
<keyword evidence="2" id="KW-1133">Transmembrane helix</keyword>